<keyword evidence="4 7" id="KW-0812">Transmembrane</keyword>
<keyword evidence="5 7" id="KW-1133">Transmembrane helix</keyword>
<dbReference type="GO" id="GO:0005886">
    <property type="term" value="C:plasma membrane"/>
    <property type="evidence" value="ECO:0007669"/>
    <property type="project" value="UniProtKB-SubCell"/>
</dbReference>
<comment type="similarity">
    <text evidence="7">Belongs to the binding-protein-dependent transport system permease family.</text>
</comment>
<comment type="caution">
    <text evidence="9">The sequence shown here is derived from an EMBL/GenBank/DDBJ whole genome shotgun (WGS) entry which is preliminary data.</text>
</comment>
<keyword evidence="2 7" id="KW-0813">Transport</keyword>
<dbReference type="OrthoDB" id="9797472at2"/>
<evidence type="ECO:0000256" key="1">
    <source>
        <dbReference type="ARBA" id="ARBA00004651"/>
    </source>
</evidence>
<proteinExistence type="inferred from homology"/>
<dbReference type="PROSITE" id="PS50928">
    <property type="entry name" value="ABC_TM1"/>
    <property type="match status" value="1"/>
</dbReference>
<evidence type="ECO:0000256" key="4">
    <source>
        <dbReference type="ARBA" id="ARBA00022692"/>
    </source>
</evidence>
<dbReference type="InterPro" id="IPR035906">
    <property type="entry name" value="MetI-like_sf"/>
</dbReference>
<dbReference type="SUPFAM" id="SSF161098">
    <property type="entry name" value="MetI-like"/>
    <property type="match status" value="1"/>
</dbReference>
<sequence length="320" mass="34851">MDKEEKQYNKEDQMINEEALDQSLEVAQAEGEALPPMGFEVIRREFVKDKAAIVALFVFIAIILIAFIGAMVVDHDAATRVDLFSRYAEPGENGFILGAEEGGRDVLSLLIIGTRNSIFIGFAVTIITSIISIALGIIAGYYGGFVEDIMMRIVDFIIILPPLVLIIVIVTIVRRFDMWSLIAILSALGWAGGVRLFRTSALSEASKDYISASKTMGTPDWKIMYLELMPNLSSLIITSLTLGLSGNIGIETGLTFLGFGLPSETPSLGTLIAAANNPDVIQNKVWVWLPAVGVILALMLSINYMGQAFQRVADSKQRLG</sequence>
<evidence type="ECO:0000256" key="2">
    <source>
        <dbReference type="ARBA" id="ARBA00022448"/>
    </source>
</evidence>
<protein>
    <submittedName>
        <fullName evidence="9">ABC transporter permease</fullName>
    </submittedName>
</protein>
<feature type="transmembrane region" description="Helical" evidence="7">
    <location>
        <begin position="285"/>
        <end position="306"/>
    </location>
</feature>
<feature type="transmembrane region" description="Helical" evidence="7">
    <location>
        <begin position="118"/>
        <end position="141"/>
    </location>
</feature>
<dbReference type="CDD" id="cd06261">
    <property type="entry name" value="TM_PBP2"/>
    <property type="match status" value="1"/>
</dbReference>
<dbReference type="InterPro" id="IPR025966">
    <property type="entry name" value="OppC_N"/>
</dbReference>
<feature type="transmembrane region" description="Helical" evidence="7">
    <location>
        <begin position="179"/>
        <end position="197"/>
    </location>
</feature>
<name>A0A5R9DSF8_9LACT</name>
<feature type="domain" description="ABC transmembrane type-1" evidence="8">
    <location>
        <begin position="114"/>
        <end position="306"/>
    </location>
</feature>
<dbReference type="Gene3D" id="1.10.3720.10">
    <property type="entry name" value="MetI-like"/>
    <property type="match status" value="1"/>
</dbReference>
<dbReference type="PANTHER" id="PTHR43386">
    <property type="entry name" value="OLIGOPEPTIDE TRANSPORT SYSTEM PERMEASE PROTEIN APPC"/>
    <property type="match status" value="1"/>
</dbReference>
<dbReference type="PANTHER" id="PTHR43386:SF1">
    <property type="entry name" value="D,D-DIPEPTIDE TRANSPORT SYSTEM PERMEASE PROTEIN DDPC-RELATED"/>
    <property type="match status" value="1"/>
</dbReference>
<dbReference type="GO" id="GO:0055085">
    <property type="term" value="P:transmembrane transport"/>
    <property type="evidence" value="ECO:0007669"/>
    <property type="project" value="InterPro"/>
</dbReference>
<dbReference type="Proteomes" id="UP000306420">
    <property type="component" value="Unassembled WGS sequence"/>
</dbReference>
<feature type="transmembrane region" description="Helical" evidence="7">
    <location>
        <begin position="232"/>
        <end position="250"/>
    </location>
</feature>
<evidence type="ECO:0000256" key="7">
    <source>
        <dbReference type="RuleBase" id="RU363032"/>
    </source>
</evidence>
<dbReference type="InterPro" id="IPR000515">
    <property type="entry name" value="MetI-like"/>
</dbReference>
<reference evidence="9 10" key="1">
    <citation type="submission" date="2019-05" db="EMBL/GenBank/DDBJ databases">
        <title>The metagenome of a microbial culture collection derived from dairy environment covers the genomic content of the human microbiome.</title>
        <authorList>
            <person name="Roder T."/>
            <person name="Wuthrich D."/>
            <person name="Sattari Z."/>
            <person name="Von Ah U."/>
            <person name="Bar C."/>
            <person name="Ronchi F."/>
            <person name="Macpherson A.J."/>
            <person name="Ganal-Vonarburg S.C."/>
            <person name="Bruggmann R."/>
            <person name="Vergeres G."/>
        </authorList>
    </citation>
    <scope>NUCLEOTIDE SEQUENCE [LARGE SCALE GENOMIC DNA]</scope>
    <source>
        <strain evidence="9 10">FAM 24227</strain>
    </source>
</reference>
<dbReference type="EMBL" id="VBSP01000079">
    <property type="protein sequence ID" value="TLQ38485.1"/>
    <property type="molecule type" value="Genomic_DNA"/>
</dbReference>
<keyword evidence="3" id="KW-1003">Cell membrane</keyword>
<evidence type="ECO:0000256" key="6">
    <source>
        <dbReference type="ARBA" id="ARBA00023136"/>
    </source>
</evidence>
<keyword evidence="6 7" id="KW-0472">Membrane</keyword>
<evidence type="ECO:0000313" key="9">
    <source>
        <dbReference type="EMBL" id="TLQ38485.1"/>
    </source>
</evidence>
<evidence type="ECO:0000256" key="5">
    <source>
        <dbReference type="ARBA" id="ARBA00022989"/>
    </source>
</evidence>
<accession>A0A5R9DSF8</accession>
<dbReference type="AlphaFoldDB" id="A0A5R9DSF8"/>
<feature type="transmembrane region" description="Helical" evidence="7">
    <location>
        <begin position="51"/>
        <end position="73"/>
    </location>
</feature>
<evidence type="ECO:0000313" key="10">
    <source>
        <dbReference type="Proteomes" id="UP000306420"/>
    </source>
</evidence>
<dbReference type="InterPro" id="IPR050366">
    <property type="entry name" value="BP-dependent_transpt_permease"/>
</dbReference>
<feature type="transmembrane region" description="Helical" evidence="7">
    <location>
        <begin position="153"/>
        <end position="173"/>
    </location>
</feature>
<comment type="subcellular location">
    <subcellularLocation>
        <location evidence="1 7">Cell membrane</location>
        <topology evidence="1 7">Multi-pass membrane protein</topology>
    </subcellularLocation>
</comment>
<evidence type="ECO:0000259" key="8">
    <source>
        <dbReference type="PROSITE" id="PS50928"/>
    </source>
</evidence>
<organism evidence="9 10">
    <name type="scientific">Ruoffia tabacinasalis</name>
    <dbReference type="NCBI Taxonomy" id="87458"/>
    <lineage>
        <taxon>Bacteria</taxon>
        <taxon>Bacillati</taxon>
        <taxon>Bacillota</taxon>
        <taxon>Bacilli</taxon>
        <taxon>Lactobacillales</taxon>
        <taxon>Aerococcaceae</taxon>
        <taxon>Ruoffia</taxon>
    </lineage>
</organism>
<gene>
    <name evidence="9" type="ORF">FEZ33_11855</name>
</gene>
<dbReference type="Pfam" id="PF12911">
    <property type="entry name" value="OppC_N"/>
    <property type="match status" value="1"/>
</dbReference>
<evidence type="ECO:0000256" key="3">
    <source>
        <dbReference type="ARBA" id="ARBA00022475"/>
    </source>
</evidence>
<dbReference type="Pfam" id="PF00528">
    <property type="entry name" value="BPD_transp_1"/>
    <property type="match status" value="1"/>
</dbReference>